<feature type="transmembrane region" description="Helical" evidence="1">
    <location>
        <begin position="51"/>
        <end position="72"/>
    </location>
</feature>
<dbReference type="EMBL" id="LR797823">
    <property type="protein sequence ID" value="CAB4241358.1"/>
    <property type="molecule type" value="Genomic_DNA"/>
</dbReference>
<gene>
    <name evidence="2" type="ORF">UFOVP67_60</name>
</gene>
<keyword evidence="1" id="KW-0472">Membrane</keyword>
<keyword evidence="1" id="KW-0812">Transmembrane</keyword>
<sequence>MKYKIKSSSRSIWEDDNYPLWIVLYFIFWFLFGFGACASFALGPTLYFLDIWPVCVGLGLFCACMVTAVTNFSESDISYYN</sequence>
<keyword evidence="1" id="KW-1133">Transmembrane helix</keyword>
<evidence type="ECO:0000313" key="2">
    <source>
        <dbReference type="EMBL" id="CAB4241358.1"/>
    </source>
</evidence>
<proteinExistence type="predicted"/>
<protein>
    <submittedName>
        <fullName evidence="2">Uncharacterized protein</fullName>
    </submittedName>
</protein>
<evidence type="ECO:0000256" key="1">
    <source>
        <dbReference type="SAM" id="Phobius"/>
    </source>
</evidence>
<reference evidence="2" key="1">
    <citation type="submission" date="2020-05" db="EMBL/GenBank/DDBJ databases">
        <authorList>
            <person name="Chiriac C."/>
            <person name="Salcher M."/>
            <person name="Ghai R."/>
            <person name="Kavagutti S V."/>
        </authorList>
    </citation>
    <scope>NUCLEOTIDE SEQUENCE</scope>
</reference>
<feature type="transmembrane region" description="Helical" evidence="1">
    <location>
        <begin position="20"/>
        <end position="45"/>
    </location>
</feature>
<name>A0A6J5T904_9CAUD</name>
<accession>A0A6J5T904</accession>
<organism evidence="2">
    <name type="scientific">uncultured Caudovirales phage</name>
    <dbReference type="NCBI Taxonomy" id="2100421"/>
    <lineage>
        <taxon>Viruses</taxon>
        <taxon>Duplodnaviria</taxon>
        <taxon>Heunggongvirae</taxon>
        <taxon>Uroviricota</taxon>
        <taxon>Caudoviricetes</taxon>
        <taxon>Peduoviridae</taxon>
        <taxon>Maltschvirus</taxon>
        <taxon>Maltschvirus maltsch</taxon>
    </lineage>
</organism>